<organism evidence="2">
    <name type="scientific">Acidithiobacillus ferrivorans</name>
    <dbReference type="NCBI Taxonomy" id="160808"/>
    <lineage>
        <taxon>Bacteria</taxon>
        <taxon>Pseudomonadati</taxon>
        <taxon>Pseudomonadota</taxon>
        <taxon>Acidithiobacillia</taxon>
        <taxon>Acidithiobacillales</taxon>
        <taxon>Acidithiobacillaceae</taxon>
        <taxon>Acidithiobacillus</taxon>
    </lineage>
</organism>
<proteinExistence type="predicted"/>
<feature type="region of interest" description="Disordered" evidence="1">
    <location>
        <begin position="43"/>
        <end position="73"/>
    </location>
</feature>
<dbReference type="Proteomes" id="UP000193925">
    <property type="component" value="Chromosome AFERRI"/>
</dbReference>
<accession>A0A060UL13</accession>
<evidence type="ECO:0000313" key="2">
    <source>
        <dbReference type="EMBL" id="CDQ09175.1"/>
    </source>
</evidence>
<dbReference type="EMBL" id="LT841305">
    <property type="protein sequence ID" value="SMH64844.1"/>
    <property type="molecule type" value="Genomic_DNA"/>
</dbReference>
<reference evidence="2" key="1">
    <citation type="submission" date="2014-03" db="EMBL/GenBank/DDBJ databases">
        <authorList>
            <person name="Genoscope - CEA"/>
        </authorList>
    </citation>
    <scope>NUCLEOTIDE SEQUENCE [LARGE SCALE GENOMIC DNA]</scope>
    <source>
        <strain evidence="2">CF27</strain>
    </source>
</reference>
<evidence type="ECO:0000313" key="4">
    <source>
        <dbReference type="Proteomes" id="UP000193925"/>
    </source>
</evidence>
<evidence type="ECO:0000313" key="3">
    <source>
        <dbReference type="EMBL" id="SMH64844.1"/>
    </source>
</evidence>
<dbReference type="AlphaFoldDB" id="A0A060UL13"/>
<gene>
    <name evidence="3" type="ORF">AFERRI_10878</name>
    <name evidence="2" type="ORF">AFERRI_240009</name>
</gene>
<evidence type="ECO:0000256" key="1">
    <source>
        <dbReference type="SAM" id="MobiDB-lite"/>
    </source>
</evidence>
<reference evidence="2" key="2">
    <citation type="submission" date="2014-07" db="EMBL/GenBank/DDBJ databases">
        <title>Initial genome analysis of the psychrotolerant acidophile Acidithiobacillus ferrivorans CF27: insights into iron and sulfur oxidation pathways and into biofilm formation.</title>
        <authorList>
            <person name="Talla E."/>
            <person name="Hedrich S."/>
            <person name="Mangenot S."/>
            <person name="Ji B."/>
            <person name="Johnson D.B."/>
            <person name="Barbe V."/>
            <person name="Bonnefoy V."/>
        </authorList>
    </citation>
    <scope>NUCLEOTIDE SEQUENCE [LARGE SCALE GENOMIC DNA]</scope>
    <source>
        <strain evidence="2">CF27</strain>
    </source>
</reference>
<protein>
    <submittedName>
        <fullName evidence="2">Uncharacterized protein</fullName>
    </submittedName>
</protein>
<sequence length="117" mass="12964">MDAAIDACLLGIAGFEAVAVDGKGRKGIVREDGTQVHLLSAFMHGQGRPSRKGNRPENQRNPRTAHPAQRASTFRGKSYRLLLCIPSETPLDHFLTKNLDACTHHHNDKITLFFNTM</sequence>
<dbReference type="EMBL" id="CCCS020000017">
    <property type="protein sequence ID" value="CDQ09175.1"/>
    <property type="molecule type" value="Genomic_DNA"/>
</dbReference>
<name>A0A060UL13_9PROT</name>
<reference evidence="3 4" key="3">
    <citation type="submission" date="2017-03" db="EMBL/GenBank/DDBJ databases">
        <authorList>
            <person name="Regsiter A."/>
            <person name="William W."/>
        </authorList>
    </citation>
    <scope>NUCLEOTIDE SEQUENCE [LARGE SCALE GENOMIC DNA]</scope>
    <source>
        <strain evidence="3">PRJEB5721</strain>
    </source>
</reference>
<keyword evidence="4" id="KW-1185">Reference proteome</keyword>